<evidence type="ECO:0000256" key="3">
    <source>
        <dbReference type="ARBA" id="ARBA00022603"/>
    </source>
</evidence>
<dbReference type="InterPro" id="IPR050161">
    <property type="entry name" value="Siro_Cobalamin_biosynth"/>
</dbReference>
<dbReference type="PROSITE" id="PS00839">
    <property type="entry name" value="SUMT_1"/>
    <property type="match status" value="1"/>
</dbReference>
<evidence type="ECO:0000313" key="10">
    <source>
        <dbReference type="EMBL" id="GGK55429.1"/>
    </source>
</evidence>
<dbReference type="InterPro" id="IPR003043">
    <property type="entry name" value="Uropor_MeTrfase_CS"/>
</dbReference>
<dbReference type="InterPro" id="IPR035996">
    <property type="entry name" value="4pyrrol_Methylase_sf"/>
</dbReference>
<dbReference type="GO" id="GO:0019354">
    <property type="term" value="P:siroheme biosynthetic process"/>
    <property type="evidence" value="ECO:0007669"/>
    <property type="project" value="InterPro"/>
</dbReference>
<keyword evidence="3 8" id="KW-0489">Methyltransferase</keyword>
<dbReference type="EC" id="2.1.1.107" evidence="2"/>
<comment type="similarity">
    <text evidence="1 8">Belongs to the precorrin methyltransferase family.</text>
</comment>
<sequence>MTDLSRLSPAFSPGTVWLVGAGPGDPGLLTVHALNALAQADVVVHDALIGEGILALAREGAVLEYAGKRGGKPSARQDAICERLIALARAGKRVLRLKGGDPFVFGRGGEEALALAQAGIAFRIVPGVSSGLAALAQHGVPATTRDTNHAVILATGHLATDDESVDWGALARAGVPIVLYMAVANLGPIADALIRGGLSPKTPTLVVHGATTARETLLEAPLADLPALAANGAVASPAIVAIGAIAAFRQAIASHLEGFREAVGS</sequence>
<keyword evidence="4 8" id="KW-0808">Transferase</keyword>
<comment type="caution">
    <text evidence="10">The sequence shown here is derived from an EMBL/GenBank/DDBJ whole genome shotgun (WGS) entry which is preliminary data.</text>
</comment>
<protein>
    <recommendedName>
        <fullName evidence="2">uroporphyrinogen-III C-methyltransferase</fullName>
        <ecNumber evidence="2">2.1.1.107</ecNumber>
    </recommendedName>
</protein>
<dbReference type="NCBIfam" id="TIGR01469">
    <property type="entry name" value="cobA_cysG_Cterm"/>
    <property type="match status" value="1"/>
</dbReference>
<dbReference type="Gene3D" id="3.30.950.10">
    <property type="entry name" value="Methyltransferase, Cobalt-precorrin-4 Transmethylase, Domain 2"/>
    <property type="match status" value="1"/>
</dbReference>
<evidence type="ECO:0000256" key="1">
    <source>
        <dbReference type="ARBA" id="ARBA00005879"/>
    </source>
</evidence>
<keyword evidence="11" id="KW-1185">Reference proteome</keyword>
<reference evidence="10 11" key="1">
    <citation type="journal article" date="2014" name="Int. J. Syst. Evol. Microbiol.">
        <title>Complete genome sequence of Corynebacterium casei LMG S-19264T (=DSM 44701T), isolated from a smear-ripened cheese.</title>
        <authorList>
            <consortium name="US DOE Joint Genome Institute (JGI-PGF)"/>
            <person name="Walter F."/>
            <person name="Albersmeier A."/>
            <person name="Kalinowski J."/>
            <person name="Ruckert C."/>
        </authorList>
    </citation>
    <scope>NUCLEOTIDE SEQUENCE [LARGE SCALE GENOMIC DNA]</scope>
    <source>
        <strain evidence="10 11">CGMCC 1.9161</strain>
    </source>
</reference>
<dbReference type="InterPro" id="IPR006366">
    <property type="entry name" value="CobA/CysG_C"/>
</dbReference>
<dbReference type="InterPro" id="IPR000878">
    <property type="entry name" value="4pyrrol_Mease"/>
</dbReference>
<comment type="pathway">
    <text evidence="7">Porphyrin-containing compound metabolism; siroheme biosynthesis; precorrin-2 from uroporphyrinogen III: step 1/1.</text>
</comment>
<dbReference type="NCBIfam" id="NF004790">
    <property type="entry name" value="PRK06136.1"/>
    <property type="match status" value="1"/>
</dbReference>
<dbReference type="PANTHER" id="PTHR45790:SF3">
    <property type="entry name" value="S-ADENOSYL-L-METHIONINE-DEPENDENT UROPORPHYRINOGEN III METHYLTRANSFERASE, CHLOROPLASTIC"/>
    <property type="match status" value="1"/>
</dbReference>
<dbReference type="Pfam" id="PF00590">
    <property type="entry name" value="TP_methylase"/>
    <property type="match status" value="1"/>
</dbReference>
<dbReference type="Proteomes" id="UP000600449">
    <property type="component" value="Unassembled WGS sequence"/>
</dbReference>
<evidence type="ECO:0000313" key="11">
    <source>
        <dbReference type="Proteomes" id="UP000600449"/>
    </source>
</evidence>
<keyword evidence="6" id="KW-0627">Porphyrin biosynthesis</keyword>
<dbReference type="InterPro" id="IPR014777">
    <property type="entry name" value="4pyrrole_Mease_sub1"/>
</dbReference>
<evidence type="ECO:0000256" key="5">
    <source>
        <dbReference type="ARBA" id="ARBA00022691"/>
    </source>
</evidence>
<dbReference type="RefSeq" id="WP_188915784.1">
    <property type="nucleotide sequence ID" value="NZ_BMMF01000023.1"/>
</dbReference>
<dbReference type="EMBL" id="BMMF01000023">
    <property type="protein sequence ID" value="GGK55429.1"/>
    <property type="molecule type" value="Genomic_DNA"/>
</dbReference>
<dbReference type="PROSITE" id="PS00840">
    <property type="entry name" value="SUMT_2"/>
    <property type="match status" value="1"/>
</dbReference>
<gene>
    <name evidence="10" type="ORF">GCM10011322_47590</name>
</gene>
<name>A0A917QLV1_9HYPH</name>
<dbReference type="InterPro" id="IPR014776">
    <property type="entry name" value="4pyrrole_Mease_sub2"/>
</dbReference>
<organism evidence="10 11">
    <name type="scientific">Salinarimonas ramus</name>
    <dbReference type="NCBI Taxonomy" id="690164"/>
    <lineage>
        <taxon>Bacteria</taxon>
        <taxon>Pseudomonadati</taxon>
        <taxon>Pseudomonadota</taxon>
        <taxon>Alphaproteobacteria</taxon>
        <taxon>Hyphomicrobiales</taxon>
        <taxon>Salinarimonadaceae</taxon>
        <taxon>Salinarimonas</taxon>
    </lineage>
</organism>
<dbReference type="GO" id="GO:0032259">
    <property type="term" value="P:methylation"/>
    <property type="evidence" value="ECO:0007669"/>
    <property type="project" value="UniProtKB-KW"/>
</dbReference>
<dbReference type="Gene3D" id="3.40.1010.10">
    <property type="entry name" value="Cobalt-precorrin-4 Transmethylase, Domain 1"/>
    <property type="match status" value="1"/>
</dbReference>
<dbReference type="SUPFAM" id="SSF53790">
    <property type="entry name" value="Tetrapyrrole methylase"/>
    <property type="match status" value="1"/>
</dbReference>
<dbReference type="FunFam" id="3.40.1010.10:FF:000001">
    <property type="entry name" value="Siroheme synthase"/>
    <property type="match status" value="1"/>
</dbReference>
<proteinExistence type="inferred from homology"/>
<evidence type="ECO:0000256" key="4">
    <source>
        <dbReference type="ARBA" id="ARBA00022679"/>
    </source>
</evidence>
<feature type="domain" description="Tetrapyrrole methylase" evidence="9">
    <location>
        <begin position="15"/>
        <end position="225"/>
    </location>
</feature>
<accession>A0A917QLV1</accession>
<dbReference type="PANTHER" id="PTHR45790">
    <property type="entry name" value="SIROHEME SYNTHASE-RELATED"/>
    <property type="match status" value="1"/>
</dbReference>
<keyword evidence="5" id="KW-0949">S-adenosyl-L-methionine</keyword>
<dbReference type="AlphaFoldDB" id="A0A917QLV1"/>
<dbReference type="GO" id="GO:0004851">
    <property type="term" value="F:uroporphyrin-III C-methyltransferase activity"/>
    <property type="evidence" value="ECO:0007669"/>
    <property type="project" value="UniProtKB-EC"/>
</dbReference>
<evidence type="ECO:0000256" key="2">
    <source>
        <dbReference type="ARBA" id="ARBA00012162"/>
    </source>
</evidence>
<dbReference type="CDD" id="cd11642">
    <property type="entry name" value="SUMT"/>
    <property type="match status" value="1"/>
</dbReference>
<evidence type="ECO:0000259" key="9">
    <source>
        <dbReference type="Pfam" id="PF00590"/>
    </source>
</evidence>
<evidence type="ECO:0000256" key="6">
    <source>
        <dbReference type="ARBA" id="ARBA00023244"/>
    </source>
</evidence>
<evidence type="ECO:0000256" key="8">
    <source>
        <dbReference type="RuleBase" id="RU003960"/>
    </source>
</evidence>
<evidence type="ECO:0000256" key="7">
    <source>
        <dbReference type="ARBA" id="ARBA00025705"/>
    </source>
</evidence>